<evidence type="ECO:0000256" key="1">
    <source>
        <dbReference type="SAM" id="MobiDB-lite"/>
    </source>
</evidence>
<name>A0A9P4JWZ8_9PLEO</name>
<proteinExistence type="predicted"/>
<reference evidence="4" key="1">
    <citation type="journal article" date="2020" name="Stud. Mycol.">
        <title>101 Dothideomycetes genomes: A test case for predicting lifestyles and emergence of pathogens.</title>
        <authorList>
            <person name="Haridas S."/>
            <person name="Albert R."/>
            <person name="Binder M."/>
            <person name="Bloem J."/>
            <person name="LaButti K."/>
            <person name="Salamov A."/>
            <person name="Andreopoulos B."/>
            <person name="Baker S."/>
            <person name="Barry K."/>
            <person name="Bills G."/>
            <person name="Bluhm B."/>
            <person name="Cannon C."/>
            <person name="Castanera R."/>
            <person name="Culley D."/>
            <person name="Daum C."/>
            <person name="Ezra D."/>
            <person name="Gonzalez J."/>
            <person name="Henrissat B."/>
            <person name="Kuo A."/>
            <person name="Liang C."/>
            <person name="Lipzen A."/>
            <person name="Lutzoni F."/>
            <person name="Magnuson J."/>
            <person name="Mondo S."/>
            <person name="Nolan M."/>
            <person name="Ohm R."/>
            <person name="Pangilinan J."/>
            <person name="Park H.-J."/>
            <person name="Ramirez L."/>
            <person name="Alfaro M."/>
            <person name="Sun H."/>
            <person name="Tritt A."/>
            <person name="Yoshinaga Y."/>
            <person name="Zwiers L.-H."/>
            <person name="Turgeon B."/>
            <person name="Goodwin S."/>
            <person name="Spatafora J."/>
            <person name="Crous P."/>
            <person name="Grigoriev I."/>
        </authorList>
    </citation>
    <scope>NUCLEOTIDE SEQUENCE [LARGE SCALE GENOMIC DNA]</scope>
    <source>
        <strain evidence="4">CBS 304.66</strain>
    </source>
</reference>
<dbReference type="InterPro" id="IPR057394">
    <property type="entry name" value="PIGBOS1"/>
</dbReference>
<protein>
    <submittedName>
        <fullName evidence="3">Uncharacterized protein</fullName>
    </submittedName>
</protein>
<keyword evidence="4" id="KW-1185">Reference proteome</keyword>
<evidence type="ECO:0000313" key="4">
    <source>
        <dbReference type="Proteomes" id="UP000800093"/>
    </source>
</evidence>
<evidence type="ECO:0000313" key="3">
    <source>
        <dbReference type="EMBL" id="KAF2257961.1"/>
    </source>
</evidence>
<evidence type="ECO:0000256" key="2">
    <source>
        <dbReference type="SAM" id="Phobius"/>
    </source>
</evidence>
<dbReference type="AlphaFoldDB" id="A0A9P4JWZ8"/>
<accession>A0A9P4JWZ8</accession>
<keyword evidence="2" id="KW-0812">Transmembrane</keyword>
<comment type="caution">
    <text evidence="3">The sequence shown here is derived from an EMBL/GenBank/DDBJ whole genome shotgun (WGS) entry which is preliminary data.</text>
</comment>
<feature type="compositionally biased region" description="Low complexity" evidence="1">
    <location>
        <begin position="48"/>
        <end position="72"/>
    </location>
</feature>
<dbReference type="OrthoDB" id="3770004at2759"/>
<organism evidence="3 4">
    <name type="scientific">Lojkania enalia</name>
    <dbReference type="NCBI Taxonomy" id="147567"/>
    <lineage>
        <taxon>Eukaryota</taxon>
        <taxon>Fungi</taxon>
        <taxon>Dikarya</taxon>
        <taxon>Ascomycota</taxon>
        <taxon>Pezizomycotina</taxon>
        <taxon>Dothideomycetes</taxon>
        <taxon>Pleosporomycetidae</taxon>
        <taxon>Pleosporales</taxon>
        <taxon>Pleosporales incertae sedis</taxon>
        <taxon>Lojkania</taxon>
    </lineage>
</organism>
<keyword evidence="2" id="KW-1133">Transmembrane helix</keyword>
<feature type="transmembrane region" description="Helical" evidence="2">
    <location>
        <begin position="6"/>
        <end position="24"/>
    </location>
</feature>
<gene>
    <name evidence="3" type="ORF">CC78DRAFT_538150</name>
</gene>
<dbReference type="Pfam" id="PF23670">
    <property type="entry name" value="PIGBOS1"/>
    <property type="match status" value="1"/>
</dbReference>
<sequence length="72" mass="7740">MASRLLPIALATISGIAIGVTTFGPEFQEQRKKRLEEAYQRDVAALGSKAESPPSSKSEPNPNASSESIPRR</sequence>
<keyword evidence="2" id="KW-0472">Membrane</keyword>
<feature type="region of interest" description="Disordered" evidence="1">
    <location>
        <begin position="41"/>
        <end position="72"/>
    </location>
</feature>
<dbReference type="EMBL" id="ML986804">
    <property type="protein sequence ID" value="KAF2257961.1"/>
    <property type="molecule type" value="Genomic_DNA"/>
</dbReference>
<dbReference type="Proteomes" id="UP000800093">
    <property type="component" value="Unassembled WGS sequence"/>
</dbReference>